<protein>
    <submittedName>
        <fullName evidence="1">Uncharacterized protein</fullName>
    </submittedName>
</protein>
<reference evidence="1 2" key="1">
    <citation type="submission" date="2016-10" db="EMBL/GenBank/DDBJ databases">
        <authorList>
            <person name="de Groot N.N."/>
        </authorList>
    </citation>
    <scope>NUCLEOTIDE SEQUENCE [LARGE SCALE GENOMIC DNA]</scope>
    <source>
        <strain evidence="1 2">CGMCC 1.3801</strain>
    </source>
</reference>
<dbReference type="AlphaFoldDB" id="A0A1G4VI82"/>
<dbReference type="STRING" id="329186.SAMN02927925_00996"/>
<accession>A0A1G4VI82</accession>
<dbReference type="eggNOG" id="ENOG5032SNW">
    <property type="taxonomic scope" value="Bacteria"/>
</dbReference>
<name>A0A1G4VI82_9FLAO</name>
<organism evidence="1 2">
    <name type="scientific">Flavobacterium saliperosum</name>
    <dbReference type="NCBI Taxonomy" id="329186"/>
    <lineage>
        <taxon>Bacteria</taxon>
        <taxon>Pseudomonadati</taxon>
        <taxon>Bacteroidota</taxon>
        <taxon>Flavobacteriia</taxon>
        <taxon>Flavobacteriales</taxon>
        <taxon>Flavobacteriaceae</taxon>
        <taxon>Flavobacterium</taxon>
    </lineage>
</organism>
<dbReference type="Proteomes" id="UP000182124">
    <property type="component" value="Unassembled WGS sequence"/>
</dbReference>
<dbReference type="EMBL" id="FMTY01000002">
    <property type="protein sequence ID" value="SCX06402.1"/>
    <property type="molecule type" value="Genomic_DNA"/>
</dbReference>
<evidence type="ECO:0000313" key="2">
    <source>
        <dbReference type="Proteomes" id="UP000182124"/>
    </source>
</evidence>
<gene>
    <name evidence="1" type="ORF">SAMN02927925_00996</name>
</gene>
<proteinExistence type="predicted"/>
<sequence>MLIFATMQKVYNKTNFHKHTFCIYREVALTEIAGLKLSYTSKSGSSYYFTEKGLYRVSNHWGRAANCRWRLLPLENGTLSKTKAGYANWSDFYPNNEHDNLFYVEVNWETMEVSFQHKCNPEYNGKAQLRNATETAKVVRHLNEVLTTDNWAKYINFDDINILRKEVVSALVNTNRSFIDIKRNYHEQK</sequence>
<evidence type="ECO:0000313" key="1">
    <source>
        <dbReference type="EMBL" id="SCX06402.1"/>
    </source>
</evidence>